<protein>
    <recommendedName>
        <fullName evidence="3">Agglutinin biogenesis protein MshI</fullName>
    </recommendedName>
</protein>
<name>A0A140E635_9GAMM</name>
<accession>A0A140E635</accession>
<evidence type="ECO:0008006" key="3">
    <source>
        <dbReference type="Google" id="ProtNLM"/>
    </source>
</evidence>
<sequence length="321" mass="35770">MRLLQKLLRQTSNSPGVVAVSFVANGFTIAITRYAEHERPRLLHAEFVPASEAQWVPLLHALVKNHDLEEYDCHILLAPEHYRAISIEAPAVNAEEIKQAVGWRIADLLDYPIDQATIDYYLLPKSNRPNTPQMLEAVACTNEVVRTFSERCRQAGLHVKVIDIQETALRNLATLLPENQQGIALLHLEKDHGRVIIQKNGALYLSRKIGSGYQQLADSTFYSGLEPDIIEHDSLALEIQRSFDYVENFFDIPPITSLAVVLMPIDTQKIINFLTMSHGITARAMDLSAIVDSDILLSDATQSLCAPVIGASLRRALESGQ</sequence>
<dbReference type="InterPro" id="IPR043129">
    <property type="entry name" value="ATPase_NBD"/>
</dbReference>
<keyword evidence="2" id="KW-1185">Reference proteome</keyword>
<dbReference type="InterPro" id="IPR005883">
    <property type="entry name" value="PilM"/>
</dbReference>
<organism evidence="1 2">
    <name type="scientific">Methylomonas denitrificans</name>
    <dbReference type="NCBI Taxonomy" id="1538553"/>
    <lineage>
        <taxon>Bacteria</taxon>
        <taxon>Pseudomonadati</taxon>
        <taxon>Pseudomonadota</taxon>
        <taxon>Gammaproteobacteria</taxon>
        <taxon>Methylococcales</taxon>
        <taxon>Methylococcaceae</taxon>
        <taxon>Methylomonas</taxon>
    </lineage>
</organism>
<dbReference type="EMBL" id="CP014476">
    <property type="protein sequence ID" value="AMK78859.1"/>
    <property type="molecule type" value="Genomic_DNA"/>
</dbReference>
<reference evidence="1 2" key="1">
    <citation type="journal article" date="2015" name="Environ. Microbiol.">
        <title>Methane oxidation coupled to nitrate reduction under hypoxia by the Gammaproteobacterium Methylomonas denitrificans, sp. nov. type strain FJG1.</title>
        <authorList>
            <person name="Kits K.D."/>
            <person name="Klotz M.G."/>
            <person name="Stein L.Y."/>
        </authorList>
    </citation>
    <scope>NUCLEOTIDE SEQUENCE [LARGE SCALE GENOMIC DNA]</scope>
    <source>
        <strain evidence="1 2">FJG1</strain>
    </source>
</reference>
<dbReference type="SUPFAM" id="SSF53067">
    <property type="entry name" value="Actin-like ATPase domain"/>
    <property type="match status" value="1"/>
</dbReference>
<proteinExistence type="predicted"/>
<dbReference type="AlphaFoldDB" id="A0A140E635"/>
<dbReference type="STRING" id="1538553.JT25_020625"/>
<dbReference type="Gene3D" id="3.30.1490.300">
    <property type="match status" value="1"/>
</dbReference>
<dbReference type="Proteomes" id="UP000030512">
    <property type="component" value="Chromosome"/>
</dbReference>
<evidence type="ECO:0000313" key="1">
    <source>
        <dbReference type="EMBL" id="AMK78859.1"/>
    </source>
</evidence>
<dbReference type="Pfam" id="PF11104">
    <property type="entry name" value="PilM_2"/>
    <property type="match status" value="1"/>
</dbReference>
<dbReference type="KEGG" id="mdn:JT25_020625"/>
<evidence type="ECO:0000313" key="2">
    <source>
        <dbReference type="Proteomes" id="UP000030512"/>
    </source>
</evidence>
<gene>
    <name evidence="1" type="ORF">JT25_020625</name>
</gene>